<sequence length="709" mass="81182">MLNKYSSLKFVSILFAFFYSNQSFTQDYEEIKDTTKYETQDVVVVGTRSTEKIIDIPYSVFRVDKKELSYGKKTSARDVLADVPGLFLQNRFGTTDLRISIRGFGTRSNSGVRGVKILQDGIPESEPDGESVIDAIDLTSLGGVEVVKGNLSTLYSNAPGGVINFISDIYFPKNYIGSFNQAAKFGYRQNGIKLGLKNNDNRLFLSYNYRNFDGFRQHSRESQHLVNSIYQAFVGTNSTVSLHTNFVNSVSFLPGSLTIEEWYNDPFSADPIAISQNIRKTTKKGRVAGRFITNFGSLQQNELELTGYIGIKELEKIDNEFYSFNTRYSLGGIVRFSNRSEIFNHKNIFTVGMDYAFQSGPITQFDNIAGNKGLDVKNQYNESLSNIGFYFMNHFTVIENSLDLFLSGRFDDNLYSRNIYIPYGFVDTSRNMNGFVPKVGLNYKLTPQIALYSSYGISYDYPALVEMANSPLTSNLSYAINPDLKPQKSNNFELGIKGNIKNEDNEFMKKIVFDVTYFNYLIQDEIIPYVINLKSYFRNAAQTRRTGIEIGFMSEPFEEIEWVVNYTYTNFYYENYEAEIFYPGGSVIENYTNNKVPSVPRHIVNFILVKELELTEEITGLLIWDCDYISGMFVNDKNSERTGDYFYGNIMAGLTFDYEKYSITTFTGIHNIFDRRYVSFININDFNGRFYETGEPRNIYAGLNLSYKF</sequence>
<dbReference type="OrthoDB" id="9782587at2"/>
<dbReference type="GO" id="GO:0015344">
    <property type="term" value="F:siderophore uptake transmembrane transporter activity"/>
    <property type="evidence" value="ECO:0007669"/>
    <property type="project" value="TreeGrafter"/>
</dbReference>
<keyword evidence="4 10" id="KW-0812">Transmembrane</keyword>
<evidence type="ECO:0000313" key="16">
    <source>
        <dbReference type="Proteomes" id="UP000007394"/>
    </source>
</evidence>
<protein>
    <submittedName>
        <fullName evidence="15">Outer membrane receptor protein</fullName>
    </submittedName>
</protein>
<keyword evidence="7 10" id="KW-0472">Membrane</keyword>
<feature type="signal peptide" evidence="12">
    <location>
        <begin position="1"/>
        <end position="25"/>
    </location>
</feature>
<feature type="chain" id="PRO_5003624082" evidence="12">
    <location>
        <begin position="26"/>
        <end position="709"/>
    </location>
</feature>
<dbReference type="InterPro" id="IPR012910">
    <property type="entry name" value="Plug_dom"/>
</dbReference>
<dbReference type="Proteomes" id="UP000007394">
    <property type="component" value="Chromosome"/>
</dbReference>
<dbReference type="PANTHER" id="PTHR30069:SF29">
    <property type="entry name" value="HEMOGLOBIN AND HEMOGLOBIN-HAPTOGLOBIN-BINDING PROTEIN 1-RELATED"/>
    <property type="match status" value="1"/>
</dbReference>
<evidence type="ECO:0000256" key="9">
    <source>
        <dbReference type="ARBA" id="ARBA00023237"/>
    </source>
</evidence>
<accession>I0AKI7</accession>
<proteinExistence type="inferred from homology"/>
<evidence type="ECO:0000256" key="10">
    <source>
        <dbReference type="PROSITE-ProRule" id="PRU01360"/>
    </source>
</evidence>
<keyword evidence="6 11" id="KW-0798">TonB box</keyword>
<keyword evidence="5 12" id="KW-0732">Signal</keyword>
<dbReference type="eggNOG" id="COG4772">
    <property type="taxonomic scope" value="Bacteria"/>
</dbReference>
<dbReference type="Gene3D" id="2.170.130.10">
    <property type="entry name" value="TonB-dependent receptor, plug domain"/>
    <property type="match status" value="1"/>
</dbReference>
<dbReference type="PANTHER" id="PTHR30069">
    <property type="entry name" value="TONB-DEPENDENT OUTER MEMBRANE RECEPTOR"/>
    <property type="match status" value="1"/>
</dbReference>
<gene>
    <name evidence="15" type="ordered locus">IALB_1787</name>
</gene>
<dbReference type="Pfam" id="PF00593">
    <property type="entry name" value="TonB_dep_Rec_b-barrel"/>
    <property type="match status" value="1"/>
</dbReference>
<keyword evidence="2 10" id="KW-0813">Transport</keyword>
<evidence type="ECO:0000256" key="3">
    <source>
        <dbReference type="ARBA" id="ARBA00022452"/>
    </source>
</evidence>
<keyword evidence="9 10" id="KW-0998">Cell outer membrane</keyword>
<dbReference type="InterPro" id="IPR037066">
    <property type="entry name" value="Plug_dom_sf"/>
</dbReference>
<dbReference type="Pfam" id="PF07715">
    <property type="entry name" value="Plug"/>
    <property type="match status" value="1"/>
</dbReference>
<feature type="domain" description="TonB-dependent receptor plug" evidence="14">
    <location>
        <begin position="53"/>
        <end position="162"/>
    </location>
</feature>
<dbReference type="STRING" id="945713.IALB_1787"/>
<evidence type="ECO:0000256" key="5">
    <source>
        <dbReference type="ARBA" id="ARBA00022729"/>
    </source>
</evidence>
<dbReference type="EMBL" id="CP003418">
    <property type="protein sequence ID" value="AFH49494.1"/>
    <property type="molecule type" value="Genomic_DNA"/>
</dbReference>
<evidence type="ECO:0000313" key="15">
    <source>
        <dbReference type="EMBL" id="AFH49494.1"/>
    </source>
</evidence>
<evidence type="ECO:0000256" key="2">
    <source>
        <dbReference type="ARBA" id="ARBA00022448"/>
    </source>
</evidence>
<dbReference type="AlphaFoldDB" id="I0AKI7"/>
<evidence type="ECO:0000259" key="13">
    <source>
        <dbReference type="Pfam" id="PF00593"/>
    </source>
</evidence>
<feature type="domain" description="TonB-dependent receptor-like beta-barrel" evidence="13">
    <location>
        <begin position="199"/>
        <end position="671"/>
    </location>
</feature>
<dbReference type="GO" id="GO:0044718">
    <property type="term" value="P:siderophore transmembrane transport"/>
    <property type="evidence" value="ECO:0007669"/>
    <property type="project" value="TreeGrafter"/>
</dbReference>
<dbReference type="InterPro" id="IPR000531">
    <property type="entry name" value="Beta-barrel_TonB"/>
</dbReference>
<keyword evidence="8 15" id="KW-0675">Receptor</keyword>
<dbReference type="PROSITE" id="PS52016">
    <property type="entry name" value="TONB_DEPENDENT_REC_3"/>
    <property type="match status" value="1"/>
</dbReference>
<evidence type="ECO:0000256" key="1">
    <source>
        <dbReference type="ARBA" id="ARBA00004571"/>
    </source>
</evidence>
<dbReference type="RefSeq" id="WP_014560645.1">
    <property type="nucleotide sequence ID" value="NC_017464.1"/>
</dbReference>
<comment type="similarity">
    <text evidence="10 11">Belongs to the TonB-dependent receptor family.</text>
</comment>
<evidence type="ECO:0000256" key="7">
    <source>
        <dbReference type="ARBA" id="ARBA00023136"/>
    </source>
</evidence>
<dbReference type="SUPFAM" id="SSF56935">
    <property type="entry name" value="Porins"/>
    <property type="match status" value="1"/>
</dbReference>
<dbReference type="KEGG" id="ial:IALB_1787"/>
<evidence type="ECO:0000256" key="4">
    <source>
        <dbReference type="ARBA" id="ARBA00022692"/>
    </source>
</evidence>
<evidence type="ECO:0000256" key="8">
    <source>
        <dbReference type="ARBA" id="ARBA00023170"/>
    </source>
</evidence>
<evidence type="ECO:0000256" key="6">
    <source>
        <dbReference type="ARBA" id="ARBA00023077"/>
    </source>
</evidence>
<comment type="subcellular location">
    <subcellularLocation>
        <location evidence="1 10">Cell outer membrane</location>
        <topology evidence="1 10">Multi-pass membrane protein</topology>
    </subcellularLocation>
</comment>
<evidence type="ECO:0000256" key="12">
    <source>
        <dbReference type="SAM" id="SignalP"/>
    </source>
</evidence>
<dbReference type="InterPro" id="IPR036942">
    <property type="entry name" value="Beta-barrel_TonB_sf"/>
</dbReference>
<reference evidence="15 16" key="1">
    <citation type="journal article" date="2012" name="Front. Microbiol.">
        <title>Complete genome of Ignavibacterium album, a metabolically versatile, flagellated, facultative anaerobe from the phylum Chlorobi.</title>
        <authorList>
            <person name="Liu Z."/>
            <person name="Frigaard N.-U."/>
            <person name="Vogl K."/>
            <person name="Iino T."/>
            <person name="Ohkuma M."/>
            <person name="Overmann J."/>
            <person name="Bryant D.A."/>
        </authorList>
    </citation>
    <scope>NUCLEOTIDE SEQUENCE [LARGE SCALE GENOMIC DNA]</scope>
    <source>
        <strain evidence="16">DSM 19864 / JCM 16511 / NBRC 101810 / Mat9-16</strain>
    </source>
</reference>
<dbReference type="GO" id="GO:0009279">
    <property type="term" value="C:cell outer membrane"/>
    <property type="evidence" value="ECO:0007669"/>
    <property type="project" value="UniProtKB-SubCell"/>
</dbReference>
<keyword evidence="16" id="KW-1185">Reference proteome</keyword>
<organism evidence="15 16">
    <name type="scientific">Ignavibacterium album (strain DSM 19864 / JCM 16511 / NBRC 101810 / Mat9-16)</name>
    <dbReference type="NCBI Taxonomy" id="945713"/>
    <lineage>
        <taxon>Bacteria</taxon>
        <taxon>Pseudomonadati</taxon>
        <taxon>Ignavibacteriota</taxon>
        <taxon>Ignavibacteria</taxon>
        <taxon>Ignavibacteriales</taxon>
        <taxon>Ignavibacteriaceae</taxon>
        <taxon>Ignavibacterium</taxon>
    </lineage>
</organism>
<evidence type="ECO:0000259" key="14">
    <source>
        <dbReference type="Pfam" id="PF07715"/>
    </source>
</evidence>
<keyword evidence="3 10" id="KW-1134">Transmembrane beta strand</keyword>
<evidence type="ECO:0000256" key="11">
    <source>
        <dbReference type="RuleBase" id="RU003357"/>
    </source>
</evidence>
<dbReference type="PATRIC" id="fig|945713.3.peg.1793"/>
<dbReference type="HOGENOM" id="CLU_008287_13_2_10"/>
<name>I0AKI7_IGNAJ</name>
<dbReference type="Gene3D" id="2.40.170.20">
    <property type="entry name" value="TonB-dependent receptor, beta-barrel domain"/>
    <property type="match status" value="1"/>
</dbReference>
<dbReference type="InterPro" id="IPR039426">
    <property type="entry name" value="TonB-dep_rcpt-like"/>
</dbReference>